<reference evidence="5 6" key="1">
    <citation type="submission" date="2016-01" db="EMBL/GenBank/DDBJ databases">
        <authorList>
            <person name="Oliw E.H."/>
        </authorList>
    </citation>
    <scope>NUCLEOTIDE SEQUENCE [LARGE SCALE GENOMIC DNA]</scope>
    <source>
        <strain evidence="5 6">GED7760B</strain>
    </source>
</reference>
<feature type="domain" description="Type I restriction modification DNA specificity" evidence="4">
    <location>
        <begin position="187"/>
        <end position="335"/>
    </location>
</feature>
<dbReference type="REBASE" id="169917">
    <property type="entry name" value="S.Gva7760BORF794P"/>
</dbReference>
<dbReference type="InterPro" id="IPR044946">
    <property type="entry name" value="Restrct_endonuc_typeI_TRD_sf"/>
</dbReference>
<evidence type="ECO:0000313" key="5">
    <source>
        <dbReference type="EMBL" id="KXA18008.1"/>
    </source>
</evidence>
<dbReference type="Pfam" id="PF01420">
    <property type="entry name" value="Methylase_S"/>
    <property type="match status" value="2"/>
</dbReference>
<dbReference type="RefSeq" id="WP_060786974.1">
    <property type="nucleotide sequence ID" value="NZ_KQ956819.1"/>
</dbReference>
<dbReference type="AlphaFoldDB" id="A0A133NP40"/>
<evidence type="ECO:0000259" key="4">
    <source>
        <dbReference type="Pfam" id="PF01420"/>
    </source>
</evidence>
<gene>
    <name evidence="5" type="ORF">HMPREF3216_00793</name>
</gene>
<dbReference type="GO" id="GO:0009307">
    <property type="term" value="P:DNA restriction-modification system"/>
    <property type="evidence" value="ECO:0007669"/>
    <property type="project" value="UniProtKB-KW"/>
</dbReference>
<evidence type="ECO:0000256" key="1">
    <source>
        <dbReference type="ARBA" id="ARBA00010923"/>
    </source>
</evidence>
<comment type="caution">
    <text evidence="5">The sequence shown here is derived from an EMBL/GenBank/DDBJ whole genome shotgun (WGS) entry which is preliminary data.</text>
</comment>
<evidence type="ECO:0000256" key="2">
    <source>
        <dbReference type="ARBA" id="ARBA00022747"/>
    </source>
</evidence>
<evidence type="ECO:0000256" key="3">
    <source>
        <dbReference type="ARBA" id="ARBA00023125"/>
    </source>
</evidence>
<dbReference type="EMBL" id="LRQA01000040">
    <property type="protein sequence ID" value="KXA18008.1"/>
    <property type="molecule type" value="Genomic_DNA"/>
</dbReference>
<dbReference type="SUPFAM" id="SSF116734">
    <property type="entry name" value="DNA methylase specificity domain"/>
    <property type="match status" value="2"/>
</dbReference>
<accession>A0A133NP40</accession>
<dbReference type="OrthoDB" id="5109672at2"/>
<dbReference type="Gene3D" id="3.90.220.20">
    <property type="entry name" value="DNA methylase specificity domains"/>
    <property type="match status" value="2"/>
</dbReference>
<organism evidence="5 6">
    <name type="scientific">Gardnerella vaginalis</name>
    <dbReference type="NCBI Taxonomy" id="2702"/>
    <lineage>
        <taxon>Bacteria</taxon>
        <taxon>Bacillati</taxon>
        <taxon>Actinomycetota</taxon>
        <taxon>Actinomycetes</taxon>
        <taxon>Bifidobacteriales</taxon>
        <taxon>Bifidobacteriaceae</taxon>
        <taxon>Gardnerella</taxon>
    </lineage>
</organism>
<sequence length="358" mass="40704">MERLSEKEWGEFYIGDLFSVSRPKVRNKDDYAYGDVPFVASGAANNGVMKCCKGKENEVLDAGNCLTVSPVDGSTFYQPMDFLGRGGAGSSILMLRSDSIQSDFGQFIARAVQQTCSKYSYGHMGNKDGIKRERVMLPVDNKGKPDYAYMTLYSTEVKWGMLMRYKNFIAGRLSQLEHKDIPALGEKEWGEFVLGDIFTVDAGKRLETRNKVEGNRPFIGATDNGNGVTGFVGNDNTSKDSNVLGVNYNGAPCIAFYHPYECIFTDDVKRLHLKNQEDNKFVLLFFTSIFAMQRVKYSYGYKFKEKRMHRQKLMLPVTDGGKPDYEYMEQYAKNMMLRKYEQYLAFIDRQSSAEEVNV</sequence>
<keyword evidence="2" id="KW-0680">Restriction system</keyword>
<evidence type="ECO:0000313" key="6">
    <source>
        <dbReference type="Proteomes" id="UP000070558"/>
    </source>
</evidence>
<name>A0A133NP40_GARVA</name>
<dbReference type="GO" id="GO:0003677">
    <property type="term" value="F:DNA binding"/>
    <property type="evidence" value="ECO:0007669"/>
    <property type="project" value="UniProtKB-KW"/>
</dbReference>
<protein>
    <recommendedName>
        <fullName evidence="4">Type I restriction modification DNA specificity domain-containing protein</fullName>
    </recommendedName>
</protein>
<dbReference type="Proteomes" id="UP000070558">
    <property type="component" value="Unassembled WGS sequence"/>
</dbReference>
<keyword evidence="3" id="KW-0238">DNA-binding</keyword>
<proteinExistence type="inferred from homology"/>
<dbReference type="InterPro" id="IPR000055">
    <property type="entry name" value="Restrct_endonuc_typeI_TRD"/>
</dbReference>
<comment type="similarity">
    <text evidence="1">Belongs to the type-I restriction system S methylase family.</text>
</comment>
<feature type="domain" description="Type I restriction modification DNA specificity" evidence="4">
    <location>
        <begin position="7"/>
        <end position="152"/>
    </location>
</feature>
<dbReference type="PATRIC" id="fig|2702.99.peg.775"/>